<evidence type="ECO:0000256" key="1">
    <source>
        <dbReference type="SAM" id="SignalP"/>
    </source>
</evidence>
<feature type="chain" id="PRO_5026061639" description="Cyanovirin-N domain-containing protein" evidence="1">
    <location>
        <begin position="25"/>
        <end position="130"/>
    </location>
</feature>
<proteinExistence type="predicted"/>
<feature type="signal peptide" evidence="1">
    <location>
        <begin position="1"/>
        <end position="24"/>
    </location>
</feature>
<accession>A0A6G1LFF6</accession>
<organism evidence="2 3">
    <name type="scientific">Teratosphaeria nubilosa</name>
    <dbReference type="NCBI Taxonomy" id="161662"/>
    <lineage>
        <taxon>Eukaryota</taxon>
        <taxon>Fungi</taxon>
        <taxon>Dikarya</taxon>
        <taxon>Ascomycota</taxon>
        <taxon>Pezizomycotina</taxon>
        <taxon>Dothideomycetes</taxon>
        <taxon>Dothideomycetidae</taxon>
        <taxon>Mycosphaerellales</taxon>
        <taxon>Teratosphaeriaceae</taxon>
        <taxon>Teratosphaeria</taxon>
    </lineage>
</organism>
<evidence type="ECO:0000313" key="2">
    <source>
        <dbReference type="EMBL" id="KAF2771158.1"/>
    </source>
</evidence>
<dbReference type="EMBL" id="ML995821">
    <property type="protein sequence ID" value="KAF2771158.1"/>
    <property type="molecule type" value="Genomic_DNA"/>
</dbReference>
<sequence>MKLNSAAALVFLIASLDQNHGVHAFRCTTRWTPDLHGHAIDRTVSDAITRNGCMRMFPRNPERLFYSGNGWCCGITQQEGNLGQATLVEYCANALDKSRSTYDHEDPYLCNCGTAAKMVCQPKRPAYFEQ</sequence>
<gene>
    <name evidence="2" type="ORF">EJ03DRAFT_325961</name>
</gene>
<keyword evidence="3" id="KW-1185">Reference proteome</keyword>
<keyword evidence="1" id="KW-0732">Signal</keyword>
<protein>
    <recommendedName>
        <fullName evidence="4">Cyanovirin-N domain-containing protein</fullName>
    </recommendedName>
</protein>
<evidence type="ECO:0000313" key="3">
    <source>
        <dbReference type="Proteomes" id="UP000799436"/>
    </source>
</evidence>
<evidence type="ECO:0008006" key="4">
    <source>
        <dbReference type="Google" id="ProtNLM"/>
    </source>
</evidence>
<reference evidence="2" key="1">
    <citation type="journal article" date="2020" name="Stud. Mycol.">
        <title>101 Dothideomycetes genomes: a test case for predicting lifestyles and emergence of pathogens.</title>
        <authorList>
            <person name="Haridas S."/>
            <person name="Albert R."/>
            <person name="Binder M."/>
            <person name="Bloem J."/>
            <person name="Labutti K."/>
            <person name="Salamov A."/>
            <person name="Andreopoulos B."/>
            <person name="Baker S."/>
            <person name="Barry K."/>
            <person name="Bills G."/>
            <person name="Bluhm B."/>
            <person name="Cannon C."/>
            <person name="Castanera R."/>
            <person name="Culley D."/>
            <person name="Daum C."/>
            <person name="Ezra D."/>
            <person name="Gonzalez J."/>
            <person name="Henrissat B."/>
            <person name="Kuo A."/>
            <person name="Liang C."/>
            <person name="Lipzen A."/>
            <person name="Lutzoni F."/>
            <person name="Magnuson J."/>
            <person name="Mondo S."/>
            <person name="Nolan M."/>
            <person name="Ohm R."/>
            <person name="Pangilinan J."/>
            <person name="Park H.-J."/>
            <person name="Ramirez L."/>
            <person name="Alfaro M."/>
            <person name="Sun H."/>
            <person name="Tritt A."/>
            <person name="Yoshinaga Y."/>
            <person name="Zwiers L.-H."/>
            <person name="Turgeon B."/>
            <person name="Goodwin S."/>
            <person name="Spatafora J."/>
            <person name="Crous P."/>
            <person name="Grigoriev I."/>
        </authorList>
    </citation>
    <scope>NUCLEOTIDE SEQUENCE</scope>
    <source>
        <strain evidence="2">CBS 116005</strain>
    </source>
</reference>
<dbReference type="AlphaFoldDB" id="A0A6G1LFF6"/>
<dbReference type="Proteomes" id="UP000799436">
    <property type="component" value="Unassembled WGS sequence"/>
</dbReference>
<name>A0A6G1LFF6_9PEZI</name>